<evidence type="ECO:0000313" key="3">
    <source>
        <dbReference type="Proteomes" id="UP000187209"/>
    </source>
</evidence>
<evidence type="ECO:0000313" key="2">
    <source>
        <dbReference type="EMBL" id="OMJ80411.1"/>
    </source>
</evidence>
<keyword evidence="3" id="KW-1185">Reference proteome</keyword>
<dbReference type="OrthoDB" id="10534667at2759"/>
<feature type="compositionally biased region" description="Polar residues" evidence="1">
    <location>
        <begin position="192"/>
        <end position="204"/>
    </location>
</feature>
<accession>A0A1R2BUP2</accession>
<dbReference type="AlphaFoldDB" id="A0A1R2BUP2"/>
<name>A0A1R2BUP2_9CILI</name>
<comment type="caution">
    <text evidence="2">The sequence shown here is derived from an EMBL/GenBank/DDBJ whole genome shotgun (WGS) entry which is preliminary data.</text>
</comment>
<dbReference type="EMBL" id="MPUH01000424">
    <property type="protein sequence ID" value="OMJ80411.1"/>
    <property type="molecule type" value="Genomic_DNA"/>
</dbReference>
<dbReference type="Proteomes" id="UP000187209">
    <property type="component" value="Unassembled WGS sequence"/>
</dbReference>
<evidence type="ECO:0000256" key="1">
    <source>
        <dbReference type="SAM" id="MobiDB-lite"/>
    </source>
</evidence>
<gene>
    <name evidence="2" type="ORF">SteCoe_19313</name>
</gene>
<sequence>MISGVSDELPLYLKSKYTVLNPPNPPKRQLKPIKAILKQGVSSDSPLFFQLNHVAVVDNQIRNQQISGKDQNPGRFLSSLKQNTLNMKPAFYYSDSQLCNFDYHNLNPSKIIDLAADKSPKIKEQTRFHLEFSTHLQKGFGRSRGQCTLEAMQPKIPRYQLGQIEVLQNKLSMSGRHEHKFRLDSRKGSFNQTQTTFPSVSPLRSSGIKLSQRRTSTPMTLFEIDEFEKKNRVSNSPFESRQIYSMD</sequence>
<reference evidence="2 3" key="1">
    <citation type="submission" date="2016-11" db="EMBL/GenBank/DDBJ databases">
        <title>The macronuclear genome of Stentor coeruleus: a giant cell with tiny introns.</title>
        <authorList>
            <person name="Slabodnick M."/>
            <person name="Ruby J.G."/>
            <person name="Reiff S.B."/>
            <person name="Swart E.C."/>
            <person name="Gosai S."/>
            <person name="Prabakaran S."/>
            <person name="Witkowska E."/>
            <person name="Larue G.E."/>
            <person name="Fisher S."/>
            <person name="Freeman R.M."/>
            <person name="Gunawardena J."/>
            <person name="Chu W."/>
            <person name="Stover N.A."/>
            <person name="Gregory B.D."/>
            <person name="Nowacki M."/>
            <person name="Derisi J."/>
            <person name="Roy S.W."/>
            <person name="Marshall W.F."/>
            <person name="Sood P."/>
        </authorList>
    </citation>
    <scope>NUCLEOTIDE SEQUENCE [LARGE SCALE GENOMIC DNA]</scope>
    <source>
        <strain evidence="2">WM001</strain>
    </source>
</reference>
<organism evidence="2 3">
    <name type="scientific">Stentor coeruleus</name>
    <dbReference type="NCBI Taxonomy" id="5963"/>
    <lineage>
        <taxon>Eukaryota</taxon>
        <taxon>Sar</taxon>
        <taxon>Alveolata</taxon>
        <taxon>Ciliophora</taxon>
        <taxon>Postciliodesmatophora</taxon>
        <taxon>Heterotrichea</taxon>
        <taxon>Heterotrichida</taxon>
        <taxon>Stentoridae</taxon>
        <taxon>Stentor</taxon>
    </lineage>
</organism>
<feature type="region of interest" description="Disordered" evidence="1">
    <location>
        <begin position="192"/>
        <end position="214"/>
    </location>
</feature>
<proteinExistence type="predicted"/>
<protein>
    <submittedName>
        <fullName evidence="2">Uncharacterized protein</fullName>
    </submittedName>
</protein>